<accession>A0A5K7YWZ3</accession>
<evidence type="ECO:0000256" key="1">
    <source>
        <dbReference type="SAM" id="MobiDB-lite"/>
    </source>
</evidence>
<dbReference type="Proteomes" id="UP000427906">
    <property type="component" value="Chromosome"/>
</dbReference>
<evidence type="ECO:0000313" key="3">
    <source>
        <dbReference type="Proteomes" id="UP000427906"/>
    </source>
</evidence>
<protein>
    <submittedName>
        <fullName evidence="2">Uncharacterized protein</fullName>
    </submittedName>
</protein>
<evidence type="ECO:0000313" key="2">
    <source>
        <dbReference type="EMBL" id="BBO71611.1"/>
    </source>
</evidence>
<feature type="region of interest" description="Disordered" evidence="1">
    <location>
        <begin position="1"/>
        <end position="30"/>
    </location>
</feature>
<gene>
    <name evidence="2" type="ORF">DSCA_55410</name>
</gene>
<feature type="compositionally biased region" description="Basic residues" evidence="1">
    <location>
        <begin position="1"/>
        <end position="11"/>
    </location>
</feature>
<sequence length="61" mass="6980">MQARGWRKTGRKGSLGVRSTNNGLAPNHNTGGLAFWFIRAERYERAEGMPFKSVRERCQKL</sequence>
<reference evidence="2 3" key="1">
    <citation type="submission" date="2019-11" db="EMBL/GenBank/DDBJ databases">
        <title>Comparative genomics of hydrocarbon-degrading Desulfosarcina strains.</title>
        <authorList>
            <person name="Watanabe M."/>
            <person name="Kojima H."/>
            <person name="Fukui M."/>
        </authorList>
    </citation>
    <scope>NUCLEOTIDE SEQUENCE [LARGE SCALE GENOMIC DNA]</scope>
    <source>
        <strain evidence="2 3">PL12</strain>
    </source>
</reference>
<organism evidence="2 3">
    <name type="scientific">Desulfosarcina alkanivorans</name>
    <dbReference type="NCBI Taxonomy" id="571177"/>
    <lineage>
        <taxon>Bacteria</taxon>
        <taxon>Pseudomonadati</taxon>
        <taxon>Thermodesulfobacteriota</taxon>
        <taxon>Desulfobacteria</taxon>
        <taxon>Desulfobacterales</taxon>
        <taxon>Desulfosarcinaceae</taxon>
        <taxon>Desulfosarcina</taxon>
    </lineage>
</organism>
<feature type="compositionally biased region" description="Polar residues" evidence="1">
    <location>
        <begin position="17"/>
        <end position="30"/>
    </location>
</feature>
<proteinExistence type="predicted"/>
<keyword evidence="3" id="KW-1185">Reference proteome</keyword>
<dbReference type="KEGG" id="dalk:DSCA_55410"/>
<dbReference type="AlphaFoldDB" id="A0A5K7YWZ3"/>
<name>A0A5K7YWZ3_9BACT</name>
<dbReference type="EMBL" id="AP021874">
    <property type="protein sequence ID" value="BBO71611.1"/>
    <property type="molecule type" value="Genomic_DNA"/>
</dbReference>